<gene>
    <name evidence="3" type="ORF">EDE15_2196</name>
</gene>
<dbReference type="Proteomes" id="UP000269669">
    <property type="component" value="Unassembled WGS sequence"/>
</dbReference>
<feature type="chain" id="PRO_5019209069" evidence="1">
    <location>
        <begin position="28"/>
        <end position="230"/>
    </location>
</feature>
<feature type="domain" description="Thioredoxin-like fold" evidence="2">
    <location>
        <begin position="54"/>
        <end position="185"/>
    </location>
</feature>
<evidence type="ECO:0000259" key="2">
    <source>
        <dbReference type="Pfam" id="PF13462"/>
    </source>
</evidence>
<dbReference type="RefSeq" id="WP_260472801.1">
    <property type="nucleotide sequence ID" value="NZ_RSDW01000001.1"/>
</dbReference>
<keyword evidence="1" id="KW-0732">Signal</keyword>
<evidence type="ECO:0000313" key="3">
    <source>
        <dbReference type="EMBL" id="RSL16675.1"/>
    </source>
</evidence>
<protein>
    <submittedName>
        <fullName evidence="3">Thioredoxin-like protein</fullName>
    </submittedName>
</protein>
<dbReference type="Gene3D" id="3.40.30.10">
    <property type="entry name" value="Glutaredoxin"/>
    <property type="match status" value="1"/>
</dbReference>
<organism evidence="3 4">
    <name type="scientific">Edaphobacter aggregans</name>
    <dbReference type="NCBI Taxonomy" id="570835"/>
    <lineage>
        <taxon>Bacteria</taxon>
        <taxon>Pseudomonadati</taxon>
        <taxon>Acidobacteriota</taxon>
        <taxon>Terriglobia</taxon>
        <taxon>Terriglobales</taxon>
        <taxon>Acidobacteriaceae</taxon>
        <taxon>Edaphobacter</taxon>
    </lineage>
</organism>
<feature type="signal peptide" evidence="1">
    <location>
        <begin position="1"/>
        <end position="27"/>
    </location>
</feature>
<accession>A0A428MIB7</accession>
<name>A0A428MIB7_9BACT</name>
<evidence type="ECO:0000313" key="4">
    <source>
        <dbReference type="Proteomes" id="UP000269669"/>
    </source>
</evidence>
<comment type="caution">
    <text evidence="3">The sequence shown here is derived from an EMBL/GenBank/DDBJ whole genome shotgun (WGS) entry which is preliminary data.</text>
</comment>
<evidence type="ECO:0000256" key="1">
    <source>
        <dbReference type="SAM" id="SignalP"/>
    </source>
</evidence>
<keyword evidence="4" id="KW-1185">Reference proteome</keyword>
<sequence length="230" mass="25342">MRLTSMTRIALAATILFALSAGIPAHAQYSAPPNTGGAFKDTSMLKPPAGTKIAIFKFEDLECPACAHAYPIVHAAAERYKIPIVRHDFPLQMHIWSRDAAITARYLQDKVSPQIAEEFRGAVFAAQMSIASKEDLNHFTQKFFQNHKLNMPFVMDPAGLFAAEVNADYTLGERIGITQTPTIWVVTQKNWVQVTDINQLYATIDTVQAQVASSTTASTAKPHHTATQKQ</sequence>
<dbReference type="AlphaFoldDB" id="A0A428MIB7"/>
<dbReference type="SUPFAM" id="SSF52833">
    <property type="entry name" value="Thioredoxin-like"/>
    <property type="match status" value="1"/>
</dbReference>
<proteinExistence type="predicted"/>
<reference evidence="3 4" key="1">
    <citation type="submission" date="2018-12" db="EMBL/GenBank/DDBJ databases">
        <title>Sequencing of bacterial isolates from soil warming experiment in Harvard Forest, Massachusetts, USA.</title>
        <authorList>
            <person name="Deangelis K."/>
        </authorList>
    </citation>
    <scope>NUCLEOTIDE SEQUENCE [LARGE SCALE GENOMIC DNA]</scope>
    <source>
        <strain evidence="3 4">EB153</strain>
    </source>
</reference>
<dbReference type="EMBL" id="RSDW01000001">
    <property type="protein sequence ID" value="RSL16675.1"/>
    <property type="molecule type" value="Genomic_DNA"/>
</dbReference>
<dbReference type="InterPro" id="IPR036249">
    <property type="entry name" value="Thioredoxin-like_sf"/>
</dbReference>
<dbReference type="Pfam" id="PF13462">
    <property type="entry name" value="Thioredoxin_4"/>
    <property type="match status" value="1"/>
</dbReference>
<dbReference type="InterPro" id="IPR012336">
    <property type="entry name" value="Thioredoxin-like_fold"/>
</dbReference>